<dbReference type="PANTHER" id="PTHR44858">
    <property type="entry name" value="TETRATRICOPEPTIDE REPEAT PROTEIN 6"/>
    <property type="match status" value="1"/>
</dbReference>
<dbReference type="GeneID" id="42777744"/>
<evidence type="ECO:0000256" key="2">
    <source>
        <dbReference type="ARBA" id="ARBA00022803"/>
    </source>
</evidence>
<sequence length="586" mass="67053">MEKVLKGIKNSFGKIGTAYKKLSEKDARIDTIVTISGVMLFAFLVMFTCQKIMGVNAVSIATNKAEASFFDGDYDAAIAEYEKLQEDEEWPIYTVKIAEIYSVKGDYEKSNSLLEESYQKRNELIDEHGKSKYNDVDGELGNLIALTFLMNGEKEKALEHGEMFMEENALDKSIQRTMFTIYMVNGQREKANNIIKEYDVDEESSYDLALYARMNMLVDNWDKGYDILKDAWYKNKDEIKVYDVIAQISSYDRDSVIMKLSELSEANPDEVCYKVWLAKCYSMLEETTNEANALVQELEGKDVGNVVFKTIIAKIDQHLGNNEEAEKILNAVIENDENSYFGYHTAAWYYFDLGDYDKAFELCKQSILANKDYPDNYGFLIPEIMIAKEQSEIAEPYLRMAIEKEPFNYNILLKIADYYSYNTQDKGKAYEYYNLASLVKPNDAEILYNMANIKVEDGKNSEAIELLKQCTKLDEQSTKYFRTLGTVYLNEGKTDEAIAAIRSAYSVDKSDLKTLNNAGVFYIAMEGEIERGMVNIKAAYDGLTNSVDTETRNVISENYQKAKTLYDAYNKEDGSKLTVPDFTLFY</sequence>
<accession>A0A173Z430</accession>
<dbReference type="AlphaFoldDB" id="A0A173Z430"/>
<evidence type="ECO:0000313" key="6">
    <source>
        <dbReference type="Proteomes" id="UP000092714"/>
    </source>
</evidence>
<dbReference type="Gene3D" id="1.25.40.10">
    <property type="entry name" value="Tetratricopeptide repeat domain"/>
    <property type="match status" value="2"/>
</dbReference>
<organism evidence="5 6">
    <name type="scientific">Clostridium paraputrificum</name>
    <dbReference type="NCBI Taxonomy" id="29363"/>
    <lineage>
        <taxon>Bacteria</taxon>
        <taxon>Bacillati</taxon>
        <taxon>Bacillota</taxon>
        <taxon>Clostridia</taxon>
        <taxon>Eubacteriales</taxon>
        <taxon>Clostridiaceae</taxon>
        <taxon>Clostridium</taxon>
    </lineage>
</organism>
<dbReference type="Proteomes" id="UP000092714">
    <property type="component" value="Unassembled WGS sequence"/>
</dbReference>
<keyword evidence="6" id="KW-1185">Reference proteome</keyword>
<dbReference type="PROSITE" id="PS50005">
    <property type="entry name" value="TPR"/>
    <property type="match status" value="2"/>
</dbReference>
<feature type="repeat" description="TPR" evidence="3">
    <location>
        <begin position="444"/>
        <end position="477"/>
    </location>
</feature>
<dbReference type="SUPFAM" id="SSF48452">
    <property type="entry name" value="TPR-like"/>
    <property type="match status" value="3"/>
</dbReference>
<dbReference type="InterPro" id="IPR019734">
    <property type="entry name" value="TPR_rpt"/>
</dbReference>
<keyword evidence="2 3" id="KW-0802">TPR repeat</keyword>
<keyword evidence="4" id="KW-1133">Transmembrane helix</keyword>
<protein>
    <submittedName>
        <fullName evidence="5">Uncharacterized protein</fullName>
    </submittedName>
</protein>
<dbReference type="PANTHER" id="PTHR44858:SF1">
    <property type="entry name" value="UDP-N-ACETYLGLUCOSAMINE--PEPTIDE N-ACETYLGLUCOSAMINYLTRANSFERASE SPINDLY-RELATED"/>
    <property type="match status" value="1"/>
</dbReference>
<evidence type="ECO:0000256" key="1">
    <source>
        <dbReference type="ARBA" id="ARBA00022737"/>
    </source>
</evidence>
<evidence type="ECO:0000256" key="4">
    <source>
        <dbReference type="SAM" id="Phobius"/>
    </source>
</evidence>
<dbReference type="InterPro" id="IPR050498">
    <property type="entry name" value="Ycf3"/>
</dbReference>
<gene>
    <name evidence="5" type="ORF">CP373A1_08420</name>
</gene>
<dbReference type="RefSeq" id="WP_051195948.1">
    <property type="nucleotide sequence ID" value="NZ_CABHIH010000002.1"/>
</dbReference>
<dbReference type="InterPro" id="IPR011990">
    <property type="entry name" value="TPR-like_helical_dom_sf"/>
</dbReference>
<reference evidence="5 6" key="1">
    <citation type="submission" date="2016-06" db="EMBL/GenBank/DDBJ databases">
        <authorList>
            <person name="Kjaerup R.B."/>
            <person name="Dalgaard T.S."/>
            <person name="Juul-Madsen H.R."/>
        </authorList>
    </citation>
    <scope>NUCLEOTIDE SEQUENCE [LARGE SCALE GENOMIC DNA]</scope>
    <source>
        <strain evidence="5 6">373-A1</strain>
    </source>
</reference>
<dbReference type="eggNOG" id="COG0457">
    <property type="taxonomic scope" value="Bacteria"/>
</dbReference>
<keyword evidence="4" id="KW-0812">Transmembrane</keyword>
<name>A0A173Z430_9CLOT</name>
<evidence type="ECO:0000313" key="5">
    <source>
        <dbReference type="EMBL" id="OBY10527.1"/>
    </source>
</evidence>
<comment type="caution">
    <text evidence="5">The sequence shown here is derived from an EMBL/GenBank/DDBJ whole genome shotgun (WGS) entry which is preliminary data.</text>
</comment>
<dbReference type="EMBL" id="MAPZ01000019">
    <property type="protein sequence ID" value="OBY10527.1"/>
    <property type="molecule type" value="Genomic_DNA"/>
</dbReference>
<keyword evidence="4" id="KW-0472">Membrane</keyword>
<feature type="transmembrane region" description="Helical" evidence="4">
    <location>
        <begin position="29"/>
        <end position="47"/>
    </location>
</feature>
<dbReference type="OrthoDB" id="1949098at2"/>
<proteinExistence type="predicted"/>
<keyword evidence="1" id="KW-0677">Repeat</keyword>
<feature type="repeat" description="TPR" evidence="3">
    <location>
        <begin position="478"/>
        <end position="511"/>
    </location>
</feature>
<evidence type="ECO:0000256" key="3">
    <source>
        <dbReference type="PROSITE-ProRule" id="PRU00339"/>
    </source>
</evidence>
<dbReference type="SMART" id="SM00028">
    <property type="entry name" value="TPR"/>
    <property type="match status" value="5"/>
</dbReference>
<dbReference type="Pfam" id="PF13181">
    <property type="entry name" value="TPR_8"/>
    <property type="match status" value="3"/>
</dbReference>